<dbReference type="EMBL" id="AENY02000003">
    <property type="protein sequence ID" value="EKP94415.1"/>
    <property type="molecule type" value="Genomic_DNA"/>
</dbReference>
<evidence type="ECO:0000256" key="3">
    <source>
        <dbReference type="ARBA" id="ARBA00022692"/>
    </source>
</evidence>
<feature type="region of interest" description="Disordered" evidence="7">
    <location>
        <begin position="1"/>
        <end position="74"/>
    </location>
</feature>
<evidence type="ECO:0000256" key="6">
    <source>
        <dbReference type="RuleBase" id="RU003376"/>
    </source>
</evidence>
<evidence type="ECO:0000256" key="1">
    <source>
        <dbReference type="ARBA" id="ARBA00004141"/>
    </source>
</evidence>
<proteinExistence type="inferred from homology"/>
<keyword evidence="11" id="KW-1185">Reference proteome</keyword>
<comment type="caution">
    <text evidence="10">The sequence shown here is derived from an EMBL/GenBank/DDBJ whole genome shotgun (WGS) entry which is preliminary data.</text>
</comment>
<dbReference type="InterPro" id="IPR000298">
    <property type="entry name" value="Cyt_c_oxidase-like_su3"/>
</dbReference>
<feature type="compositionally biased region" description="Basic residues" evidence="7">
    <location>
        <begin position="20"/>
        <end position="30"/>
    </location>
</feature>
<gene>
    <name evidence="10" type="ORF">ThesuDRAFT_02150</name>
</gene>
<dbReference type="PROSITE" id="PS50253">
    <property type="entry name" value="COX3"/>
    <property type="match status" value="1"/>
</dbReference>
<feature type="transmembrane region" description="Helical" evidence="8">
    <location>
        <begin position="120"/>
        <end position="138"/>
    </location>
</feature>
<feature type="transmembrane region" description="Helical" evidence="8">
    <location>
        <begin position="84"/>
        <end position="105"/>
    </location>
</feature>
<evidence type="ECO:0000259" key="9">
    <source>
        <dbReference type="PROSITE" id="PS50253"/>
    </source>
</evidence>
<comment type="subcellular location">
    <subcellularLocation>
        <location evidence="6">Cell membrane</location>
        <topology evidence="6">Multi-pass membrane protein</topology>
    </subcellularLocation>
    <subcellularLocation>
        <location evidence="1">Membrane</location>
        <topology evidence="1">Multi-pass membrane protein</topology>
    </subcellularLocation>
</comment>
<dbReference type="InterPro" id="IPR035973">
    <property type="entry name" value="Cyt_c_oxidase_su3-like_sf"/>
</dbReference>
<dbReference type="PANTHER" id="PTHR11403:SF10">
    <property type="entry name" value="CYTOCHROME C OXIDASE"/>
    <property type="match status" value="1"/>
</dbReference>
<evidence type="ECO:0000256" key="4">
    <source>
        <dbReference type="ARBA" id="ARBA00022989"/>
    </source>
</evidence>
<evidence type="ECO:0000256" key="7">
    <source>
        <dbReference type="SAM" id="MobiDB-lite"/>
    </source>
</evidence>
<feature type="transmembrane region" description="Helical" evidence="8">
    <location>
        <begin position="189"/>
        <end position="214"/>
    </location>
</feature>
<name>K6NZW7_9FIRM</name>
<feature type="compositionally biased region" description="Gly residues" evidence="7">
    <location>
        <begin position="58"/>
        <end position="70"/>
    </location>
</feature>
<dbReference type="GO" id="GO:0004129">
    <property type="term" value="F:cytochrome-c oxidase activity"/>
    <property type="evidence" value="ECO:0007669"/>
    <property type="project" value="InterPro"/>
</dbReference>
<dbReference type="PANTHER" id="PTHR11403">
    <property type="entry name" value="CYTOCHROME C OXIDASE SUBUNIT III"/>
    <property type="match status" value="1"/>
</dbReference>
<dbReference type="HOGENOM" id="CLU_044071_4_2_9"/>
<dbReference type="GO" id="GO:0019646">
    <property type="term" value="P:aerobic electron transport chain"/>
    <property type="evidence" value="ECO:0007669"/>
    <property type="project" value="InterPro"/>
</dbReference>
<feature type="transmembrane region" description="Helical" evidence="8">
    <location>
        <begin position="153"/>
        <end position="177"/>
    </location>
</feature>
<sequence length="252" mass="26483">MPAACRRGQGVNPMATTTRKPSRTRPRTRPGRPAGRPPVPVIPGGRAGEPVRIPPGGPGGGGGNGRAPGGGDEEAARARAATMATWIVVAAVTLMFMGFTSTYVVRSAEPGWARQDLPSLLWWNTAVLLASSVIMEVARRRAARGAVQGARRALALTLVLGAAFVAGQVTAWLQWLAAGIAAAGSTHAAFFYLLTGTHAVHVAGGMGALIYGLWRLGRPGTTAQRAASLANIATYWHFVDVLWIYLFALLLW</sequence>
<keyword evidence="5 8" id="KW-0472">Membrane</keyword>
<evidence type="ECO:0000256" key="5">
    <source>
        <dbReference type="ARBA" id="ARBA00023136"/>
    </source>
</evidence>
<evidence type="ECO:0000313" key="11">
    <source>
        <dbReference type="Proteomes" id="UP000005710"/>
    </source>
</evidence>
<feature type="domain" description="Heme-copper oxidase subunit III family profile" evidence="9">
    <location>
        <begin position="71"/>
        <end position="252"/>
    </location>
</feature>
<dbReference type="eggNOG" id="COG1845">
    <property type="taxonomic scope" value="Bacteria"/>
</dbReference>
<dbReference type="SUPFAM" id="SSF81452">
    <property type="entry name" value="Cytochrome c oxidase subunit III-like"/>
    <property type="match status" value="1"/>
</dbReference>
<keyword evidence="4 8" id="KW-1133">Transmembrane helix</keyword>
<dbReference type="CDD" id="cd00386">
    <property type="entry name" value="Heme_Cu_Oxidase_III_like"/>
    <property type="match status" value="1"/>
</dbReference>
<keyword evidence="3 6" id="KW-0812">Transmembrane</keyword>
<dbReference type="STRING" id="867903.ThesuDRAFT_02150"/>
<evidence type="ECO:0000256" key="2">
    <source>
        <dbReference type="ARBA" id="ARBA00010581"/>
    </source>
</evidence>
<evidence type="ECO:0000313" key="10">
    <source>
        <dbReference type="EMBL" id="EKP94415.1"/>
    </source>
</evidence>
<dbReference type="InterPro" id="IPR013833">
    <property type="entry name" value="Cyt_c_oxidase_su3_a-hlx"/>
</dbReference>
<dbReference type="Pfam" id="PF00510">
    <property type="entry name" value="COX3"/>
    <property type="match status" value="1"/>
</dbReference>
<dbReference type="InterPro" id="IPR024791">
    <property type="entry name" value="Cyt_c/ubiquinol_Oxase_su3"/>
</dbReference>
<reference evidence="10" key="2">
    <citation type="submission" date="2012-10" db="EMBL/GenBank/DDBJ databases">
        <title>Improved high-quality draft of Thermaerobacter subterraneus C21, DSM 13965.</title>
        <authorList>
            <consortium name="DOE Joint Genome Institute"/>
            <person name="Eisen J."/>
            <person name="Huntemann M."/>
            <person name="Wei C.-L."/>
            <person name="Han J."/>
            <person name="Detter J.C."/>
            <person name="Han C."/>
            <person name="Tapia R."/>
            <person name="Chen A."/>
            <person name="Kyrpides N."/>
            <person name="Mavromatis K."/>
            <person name="Markowitz V."/>
            <person name="Szeto E."/>
            <person name="Ivanova N."/>
            <person name="Mikhailova N."/>
            <person name="Ovchinnikova G."/>
            <person name="Pagani I."/>
            <person name="Pati A."/>
            <person name="Goodwin L."/>
            <person name="Nordberg H.P."/>
            <person name="Cantor M.N."/>
            <person name="Hua S.X."/>
            <person name="Woyke T."/>
            <person name="Eisen J."/>
            <person name="Klenk H.-P."/>
        </authorList>
    </citation>
    <scope>NUCLEOTIDE SEQUENCE [LARGE SCALE GENOMIC DNA]</scope>
    <source>
        <strain evidence="10">DSM 13965</strain>
    </source>
</reference>
<reference evidence="10" key="1">
    <citation type="submission" date="2010-10" db="EMBL/GenBank/DDBJ databases">
        <authorList>
            <consortium name="US DOE Joint Genome Institute (JGI-PGF)"/>
            <person name="Lucas S."/>
            <person name="Copeland A."/>
            <person name="Lapidus A."/>
            <person name="Bruce D."/>
            <person name="Goodwin L."/>
            <person name="Pitluck S."/>
            <person name="Kyrpides N."/>
            <person name="Mavromatis K."/>
            <person name="Detter J.C."/>
            <person name="Han C."/>
            <person name="Land M."/>
            <person name="Hauser L."/>
            <person name="Markowitz V."/>
            <person name="Cheng J.-F."/>
            <person name="Hugenholtz P."/>
            <person name="Woyke T."/>
            <person name="Wu D."/>
            <person name="Pukall R."/>
            <person name="Wahrenburg C."/>
            <person name="Brambilla E."/>
            <person name="Klenk H.-P."/>
            <person name="Eisen J.A."/>
        </authorList>
    </citation>
    <scope>NUCLEOTIDE SEQUENCE [LARGE SCALE GENOMIC DNA]</scope>
    <source>
        <strain evidence="10">DSM 13965</strain>
    </source>
</reference>
<dbReference type="AlphaFoldDB" id="K6NZW7"/>
<evidence type="ECO:0000256" key="8">
    <source>
        <dbReference type="SAM" id="Phobius"/>
    </source>
</evidence>
<dbReference type="GO" id="GO:0005886">
    <property type="term" value="C:plasma membrane"/>
    <property type="evidence" value="ECO:0007669"/>
    <property type="project" value="UniProtKB-SubCell"/>
</dbReference>
<accession>K6NZW7</accession>
<dbReference type="Gene3D" id="1.20.120.80">
    <property type="entry name" value="Cytochrome c oxidase, subunit III, four-helix bundle"/>
    <property type="match status" value="1"/>
</dbReference>
<feature type="transmembrane region" description="Helical" evidence="8">
    <location>
        <begin position="226"/>
        <end position="251"/>
    </location>
</feature>
<comment type="similarity">
    <text evidence="2 6">Belongs to the cytochrome c oxidase subunit 3 family.</text>
</comment>
<protein>
    <submittedName>
        <fullName evidence="10">Heme/copper-type cytochrome/quinol oxidase, subunit 3</fullName>
    </submittedName>
</protein>
<organism evidence="10 11">
    <name type="scientific">Thermaerobacter subterraneus DSM 13965</name>
    <dbReference type="NCBI Taxonomy" id="867903"/>
    <lineage>
        <taxon>Bacteria</taxon>
        <taxon>Bacillati</taxon>
        <taxon>Bacillota</taxon>
        <taxon>Clostridia</taxon>
        <taxon>Eubacteriales</taxon>
        <taxon>Clostridiales Family XVII. Incertae Sedis</taxon>
        <taxon>Thermaerobacter</taxon>
    </lineage>
</organism>
<dbReference type="Proteomes" id="UP000005710">
    <property type="component" value="Unassembled WGS sequence"/>
</dbReference>